<evidence type="ECO:0000256" key="1">
    <source>
        <dbReference type="ARBA" id="ARBA00022801"/>
    </source>
</evidence>
<dbReference type="InterPro" id="IPR017850">
    <property type="entry name" value="Alkaline_phosphatase_core_sf"/>
</dbReference>
<keyword evidence="1" id="KW-0378">Hydrolase</keyword>
<dbReference type="Proteomes" id="UP000484858">
    <property type="component" value="Unassembled WGS sequence"/>
</dbReference>
<dbReference type="PANTHER" id="PTHR31956">
    <property type="entry name" value="NON-SPECIFIC PHOSPHOLIPASE C4-RELATED"/>
    <property type="match status" value="1"/>
</dbReference>
<dbReference type="InterPro" id="IPR017767">
    <property type="entry name" value="PC-PLC"/>
</dbReference>
<accession>A0A829X7N4</accession>
<name>A0A829X7N4_GLUOY</name>
<dbReference type="Gene3D" id="3.40.720.10">
    <property type="entry name" value="Alkaline Phosphatase, subunit A"/>
    <property type="match status" value="2"/>
</dbReference>
<dbReference type="EMBL" id="BARJ01000010">
    <property type="protein sequence ID" value="GEM17539.1"/>
    <property type="molecule type" value="Genomic_DNA"/>
</dbReference>
<comment type="caution">
    <text evidence="3">The sequence shown here is derived from an EMBL/GenBank/DDBJ whole genome shotgun (WGS) entry which is preliminary data.</text>
</comment>
<sequence length="664" mass="73788">MRKAAAFSANTRTRSIRDIEHIVILMQENRSFDHYYGTLSGVRGFGDPRAARLPNGQPVWKQPHEAGELLPFRPAQDNLGLSFIGDTPHDWNTTHRAWNHSYWNDWVAHKTTATMIHFTRRDLPFHYALADAFTICDSYYCSVMGPTYPNRNYMFTGWTGNNGTGHGPQLETDALVCDWPTYPERLEAAGISWKIYQDTGSGLTAENNWGDDPDRYIGNSANNTLLRFVKYQTAKAHEPLAQKARTGTNISLSGTLFDDLQKDVSAGTLPQVSWLMCPNAYDEHPNWPANYGAWFISRIMDTLTSNPDSWSRTALFITYDENDGFFDHIIPPVPPADPSQGKSTVSVENEIFPGSPTHDAGPFGLGPRVPMLVVSPWSRGGWVNSEVFDHTSLIRFIEKRFGHDHPGIIETQITPWRRAVCGDLTSAFDFENPNTAPPPLPSTHAFEPPDRKVHVNSTVDVPTHQKMPLQEAGIRRARALPYDLNVSARSTSNPSGLQLTLTNTGKAAAVFHVRDLAGTAIPRSYTVDAGKSLSDHWGTDAQGRYDLDIHGPNGFFRGLSGRLDEQGRNISISSATAPSRQLCVLMVEMPDMALSVEDGYRHHVTHYPAASLPVRIEISTAATSGWYDLTVRAAERTSLEWRIAGHIENGHPSITDPAIGRHNV</sequence>
<dbReference type="AlphaFoldDB" id="A0A829X7N4"/>
<evidence type="ECO:0000313" key="3">
    <source>
        <dbReference type="EMBL" id="GEM17539.1"/>
    </source>
</evidence>
<dbReference type="GO" id="GO:0034480">
    <property type="term" value="F:phosphatidylcholine phospholipase C activity"/>
    <property type="evidence" value="ECO:0007669"/>
    <property type="project" value="InterPro"/>
</dbReference>
<dbReference type="Pfam" id="PF04185">
    <property type="entry name" value="Phosphoesterase"/>
    <property type="match status" value="1"/>
</dbReference>
<dbReference type="InterPro" id="IPR008475">
    <property type="entry name" value="PLipase_C_C"/>
</dbReference>
<dbReference type="Pfam" id="PF05506">
    <property type="entry name" value="PLipase_C_C"/>
    <property type="match status" value="1"/>
</dbReference>
<dbReference type="PANTHER" id="PTHR31956:SF1">
    <property type="entry name" value="NON-SPECIFIC PHOSPHOLIPASE C1"/>
    <property type="match status" value="1"/>
</dbReference>
<dbReference type="InterPro" id="IPR007312">
    <property type="entry name" value="Phosphoesterase"/>
</dbReference>
<protein>
    <submittedName>
        <fullName evidence="3">Phospholipase C</fullName>
    </submittedName>
</protein>
<proteinExistence type="predicted"/>
<gene>
    <name evidence="3" type="ORF">NBRC3293_2036</name>
</gene>
<feature type="domain" description="Bacterial phospholipase C C-terminal" evidence="2">
    <location>
        <begin position="477"/>
        <end position="562"/>
    </location>
</feature>
<organism evidence="3 4">
    <name type="scientific">Gluconobacter oxydans NBRC 3293</name>
    <dbReference type="NCBI Taxonomy" id="1315969"/>
    <lineage>
        <taxon>Bacteria</taxon>
        <taxon>Pseudomonadati</taxon>
        <taxon>Pseudomonadota</taxon>
        <taxon>Alphaproteobacteria</taxon>
        <taxon>Acetobacterales</taxon>
        <taxon>Acetobacteraceae</taxon>
        <taxon>Gluconobacter</taxon>
    </lineage>
</organism>
<dbReference type="CDD" id="cd16014">
    <property type="entry name" value="PLC"/>
    <property type="match status" value="1"/>
</dbReference>
<dbReference type="GO" id="GO:0016042">
    <property type="term" value="P:lipid catabolic process"/>
    <property type="evidence" value="ECO:0007669"/>
    <property type="project" value="InterPro"/>
</dbReference>
<evidence type="ECO:0000313" key="4">
    <source>
        <dbReference type="Proteomes" id="UP000484858"/>
    </source>
</evidence>
<dbReference type="NCBIfam" id="TIGR03396">
    <property type="entry name" value="PC_PLC"/>
    <property type="match status" value="1"/>
</dbReference>
<evidence type="ECO:0000259" key="2">
    <source>
        <dbReference type="Pfam" id="PF05506"/>
    </source>
</evidence>
<reference evidence="3 4" key="1">
    <citation type="submission" date="2013-04" db="EMBL/GenBank/DDBJ databases">
        <title>Gluconobacter oxydans NBRC 3293 whole genome sequence.</title>
        <authorList>
            <person name="Matsutani M."/>
            <person name="Yakushi T."/>
            <person name="Matsushita K."/>
        </authorList>
    </citation>
    <scope>NUCLEOTIDE SEQUENCE [LARGE SCALE GENOMIC DNA]</scope>
    <source>
        <strain evidence="3 4">NBRC 3293</strain>
    </source>
</reference>